<dbReference type="Proteomes" id="UP000615446">
    <property type="component" value="Unassembled WGS sequence"/>
</dbReference>
<gene>
    <name evidence="1" type="ORF">RCL2_000218100</name>
</gene>
<dbReference type="OrthoDB" id="2434948at2759"/>
<evidence type="ECO:0000313" key="1">
    <source>
        <dbReference type="EMBL" id="GES74713.1"/>
    </source>
</evidence>
<dbReference type="AlphaFoldDB" id="A0A8H3KVG2"/>
<proteinExistence type="predicted"/>
<reference evidence="1" key="1">
    <citation type="submission" date="2019-10" db="EMBL/GenBank/DDBJ databases">
        <title>Conservation and host-specific expression of non-tandemly repeated heterogenous ribosome RNA gene in arbuscular mycorrhizal fungi.</title>
        <authorList>
            <person name="Maeda T."/>
            <person name="Kobayashi Y."/>
            <person name="Nakagawa T."/>
            <person name="Ezawa T."/>
            <person name="Yamaguchi K."/>
            <person name="Bino T."/>
            <person name="Nishimoto Y."/>
            <person name="Shigenobu S."/>
            <person name="Kawaguchi M."/>
        </authorList>
    </citation>
    <scope>NUCLEOTIDE SEQUENCE</scope>
    <source>
        <strain evidence="1">HR1</strain>
    </source>
</reference>
<name>A0A8H3KVG2_9GLOM</name>
<evidence type="ECO:0000313" key="2">
    <source>
        <dbReference type="Proteomes" id="UP000615446"/>
    </source>
</evidence>
<sequence>MVFIKNTSRGKVRSRSTCWYNFLISTISEFLINCKQRKHRVGRVTKLVKRYNKVAVGEVRKYPLVLGLSWLKGHEIEILHKLGQNFNGRNHISIICEEELLHGKELYKVDNSEDPYILEKEPLSQSSESSKSFGD</sequence>
<organism evidence="1 2">
    <name type="scientific">Rhizophagus clarus</name>
    <dbReference type="NCBI Taxonomy" id="94130"/>
    <lineage>
        <taxon>Eukaryota</taxon>
        <taxon>Fungi</taxon>
        <taxon>Fungi incertae sedis</taxon>
        <taxon>Mucoromycota</taxon>
        <taxon>Glomeromycotina</taxon>
        <taxon>Glomeromycetes</taxon>
        <taxon>Glomerales</taxon>
        <taxon>Glomeraceae</taxon>
        <taxon>Rhizophagus</taxon>
    </lineage>
</organism>
<protein>
    <submittedName>
        <fullName evidence="1">Uncharacterized protein</fullName>
    </submittedName>
</protein>
<accession>A0A8H3KVG2</accession>
<dbReference type="EMBL" id="BLAL01000012">
    <property type="protein sequence ID" value="GES74713.1"/>
    <property type="molecule type" value="Genomic_DNA"/>
</dbReference>
<comment type="caution">
    <text evidence="1">The sequence shown here is derived from an EMBL/GenBank/DDBJ whole genome shotgun (WGS) entry which is preliminary data.</text>
</comment>